<evidence type="ECO:0000256" key="7">
    <source>
        <dbReference type="SAM" id="SignalP"/>
    </source>
</evidence>
<sequence>MKIRYFLIACLQLSFVSIFAQTDPAVFKNLRFRFIGSEGNRTIAMAGVPGDPMTTYIGAASGGLWKTSDGGISWDPIFDAQDVSSIGSVAITPTKPDILWVGTGETFVIRPAHAMGDGIYKSEDGGKTWKNMGLEKTGRIGRVLVHPTNPDIVYAAALGHTYGSQQERGVYKTEDGGKSWKRIFFVDENTGAAELAMDPKNPRPTPSRHVVHTYQYMGT</sequence>
<dbReference type="SUPFAM" id="SSF110296">
    <property type="entry name" value="Oligoxyloglucan reducing end-specific cellobiohydrolase"/>
    <property type="match status" value="1"/>
</dbReference>
<accession>A0ABY5Y7R6</accession>
<evidence type="ECO:0000256" key="5">
    <source>
        <dbReference type="ARBA" id="ARBA00023326"/>
    </source>
</evidence>
<dbReference type="PANTHER" id="PTHR43739:SF2">
    <property type="entry name" value="OLIGOXYLOGLUCAN-REDUCING END-SPECIFIC XYLOGLUCANASE-RELATED"/>
    <property type="match status" value="1"/>
</dbReference>
<evidence type="ECO:0000256" key="4">
    <source>
        <dbReference type="ARBA" id="ARBA00023295"/>
    </source>
</evidence>
<name>A0ABY5Y7R6_9FLAO</name>
<keyword evidence="5" id="KW-0624">Polysaccharide degradation</keyword>
<feature type="signal peptide" evidence="7">
    <location>
        <begin position="1"/>
        <end position="20"/>
    </location>
</feature>
<feature type="chain" id="PRO_5046682880" description="Sortilin N-terminal domain-containing protein" evidence="7">
    <location>
        <begin position="21"/>
        <end position="219"/>
    </location>
</feature>
<reference evidence="8" key="1">
    <citation type="submission" date="2022-09" db="EMBL/GenBank/DDBJ databases">
        <title>Maribacter litopenaei sp. nov., isolated from the intestinal tract of the Pacific White Shrimp, Litopenaeus vannamei.</title>
        <authorList>
            <person name="Kim S.Y."/>
            <person name="Hwang C.Y."/>
        </authorList>
    </citation>
    <scope>NUCLEOTIDE SEQUENCE</scope>
    <source>
        <strain evidence="8">HL-LV01</strain>
    </source>
</reference>
<proteinExistence type="inferred from homology"/>
<dbReference type="RefSeq" id="WP_260572913.1">
    <property type="nucleotide sequence ID" value="NZ_CP104205.1"/>
</dbReference>
<keyword evidence="9" id="KW-1185">Reference proteome</keyword>
<dbReference type="Proteomes" id="UP001059209">
    <property type="component" value="Chromosome"/>
</dbReference>
<gene>
    <name evidence="8" type="ORF">NYZ99_20660</name>
</gene>
<dbReference type="PANTHER" id="PTHR43739">
    <property type="entry name" value="XYLOGLUCANASE (EUROFUNG)"/>
    <property type="match status" value="1"/>
</dbReference>
<dbReference type="EMBL" id="CP104205">
    <property type="protein sequence ID" value="UWX55061.1"/>
    <property type="molecule type" value="Genomic_DNA"/>
</dbReference>
<comment type="similarity">
    <text evidence="6">Belongs to the glycosyl hydrolase 74 family.</text>
</comment>
<evidence type="ECO:0000256" key="2">
    <source>
        <dbReference type="ARBA" id="ARBA00022801"/>
    </source>
</evidence>
<keyword evidence="2" id="KW-0378">Hydrolase</keyword>
<organism evidence="8 9">
    <name type="scientific">Maribacter litopenaei</name>
    <dbReference type="NCBI Taxonomy" id="2976127"/>
    <lineage>
        <taxon>Bacteria</taxon>
        <taxon>Pseudomonadati</taxon>
        <taxon>Bacteroidota</taxon>
        <taxon>Flavobacteriia</taxon>
        <taxon>Flavobacteriales</taxon>
        <taxon>Flavobacteriaceae</taxon>
        <taxon>Maribacter</taxon>
    </lineage>
</organism>
<keyword evidence="4" id="KW-0326">Glycosidase</keyword>
<evidence type="ECO:0000313" key="8">
    <source>
        <dbReference type="EMBL" id="UWX55061.1"/>
    </source>
</evidence>
<evidence type="ECO:0008006" key="10">
    <source>
        <dbReference type="Google" id="ProtNLM"/>
    </source>
</evidence>
<protein>
    <recommendedName>
        <fullName evidence="10">Sortilin N-terminal domain-containing protein</fullName>
    </recommendedName>
</protein>
<evidence type="ECO:0000313" key="9">
    <source>
        <dbReference type="Proteomes" id="UP001059209"/>
    </source>
</evidence>
<evidence type="ECO:0000256" key="1">
    <source>
        <dbReference type="ARBA" id="ARBA00022729"/>
    </source>
</evidence>
<dbReference type="InterPro" id="IPR052025">
    <property type="entry name" value="Xyloglucanase_GH74"/>
</dbReference>
<keyword evidence="3" id="KW-0119">Carbohydrate metabolism</keyword>
<evidence type="ECO:0000256" key="3">
    <source>
        <dbReference type="ARBA" id="ARBA00023277"/>
    </source>
</evidence>
<keyword evidence="1 7" id="KW-0732">Signal</keyword>
<evidence type="ECO:0000256" key="6">
    <source>
        <dbReference type="ARBA" id="ARBA00037986"/>
    </source>
</evidence>
<dbReference type="InterPro" id="IPR015943">
    <property type="entry name" value="WD40/YVTN_repeat-like_dom_sf"/>
</dbReference>
<dbReference type="Gene3D" id="2.130.10.10">
    <property type="entry name" value="YVTN repeat-like/Quinoprotein amine dehydrogenase"/>
    <property type="match status" value="1"/>
</dbReference>